<name>A0ABQ0LIY4_MYCCL</name>
<sequence length="238" mass="27181">MPKDTSKDVGPDEYLKFYPGTIKRVPAQEQAEILNDPTRLKKWQEDFLSGRATQKRARAEDYISWSLPVPREIMDIILGDEALGVREHLILAATCPELRRLYHSNDIWSVIMNCRTLPINGSPIAPGSVGTFKVHGAQPSPRLQRLATAPQKKKANGAFFKPLEEQYSLHNIARREFFRHRISRDKVCQLYPLVTDEHLSRMQYYEAITGGYSSDRRAAGYLESAVEWMFFRIASGLA</sequence>
<keyword evidence="2" id="KW-1185">Reference proteome</keyword>
<reference evidence="1" key="1">
    <citation type="submission" date="2014-09" db="EMBL/GenBank/DDBJ databases">
        <title>Genome sequence of the luminous mushroom Mycena chlorophos for searching fungal bioluminescence genes.</title>
        <authorList>
            <person name="Tanaka Y."/>
            <person name="Kasuga D."/>
            <person name="Oba Y."/>
            <person name="Hase S."/>
            <person name="Sato K."/>
            <person name="Oba Y."/>
            <person name="Sakakibara Y."/>
        </authorList>
    </citation>
    <scope>NUCLEOTIDE SEQUENCE</scope>
</reference>
<dbReference type="EMBL" id="DF846895">
    <property type="protein sequence ID" value="GAT51074.1"/>
    <property type="molecule type" value="Genomic_DNA"/>
</dbReference>
<gene>
    <name evidence="1" type="ORF">MCHLO_08248</name>
</gene>
<evidence type="ECO:0000313" key="2">
    <source>
        <dbReference type="Proteomes" id="UP000815677"/>
    </source>
</evidence>
<evidence type="ECO:0000313" key="1">
    <source>
        <dbReference type="EMBL" id="GAT51074.1"/>
    </source>
</evidence>
<accession>A0ABQ0LIY4</accession>
<protein>
    <recommendedName>
        <fullName evidence="3">F-box domain-containing protein</fullName>
    </recommendedName>
</protein>
<dbReference type="Proteomes" id="UP000815677">
    <property type="component" value="Unassembled WGS sequence"/>
</dbReference>
<proteinExistence type="predicted"/>
<organism evidence="1 2">
    <name type="scientific">Mycena chlorophos</name>
    <name type="common">Agaric fungus</name>
    <name type="synonym">Agaricus chlorophos</name>
    <dbReference type="NCBI Taxonomy" id="658473"/>
    <lineage>
        <taxon>Eukaryota</taxon>
        <taxon>Fungi</taxon>
        <taxon>Dikarya</taxon>
        <taxon>Basidiomycota</taxon>
        <taxon>Agaricomycotina</taxon>
        <taxon>Agaricomycetes</taxon>
        <taxon>Agaricomycetidae</taxon>
        <taxon>Agaricales</taxon>
        <taxon>Marasmiineae</taxon>
        <taxon>Mycenaceae</taxon>
        <taxon>Mycena</taxon>
    </lineage>
</organism>
<evidence type="ECO:0008006" key="3">
    <source>
        <dbReference type="Google" id="ProtNLM"/>
    </source>
</evidence>